<organism evidence="1 2">
    <name type="scientific">Halovivax cerinus</name>
    <dbReference type="NCBI Taxonomy" id="1487865"/>
    <lineage>
        <taxon>Archaea</taxon>
        <taxon>Methanobacteriati</taxon>
        <taxon>Methanobacteriota</taxon>
        <taxon>Stenosarchaea group</taxon>
        <taxon>Halobacteria</taxon>
        <taxon>Halobacteriales</taxon>
        <taxon>Natrialbaceae</taxon>
        <taxon>Halovivax</taxon>
    </lineage>
</organism>
<proteinExistence type="predicted"/>
<sequence length="318" mass="34828">MDVDSAHPSAAAIATRYATAGADDWTDVLRRADANGVATVVLETLFAGEEGPIGADRTGELDCRALDASTPEYLSAALRRRRSRAEQFELDLEAVGGHFADRGIPYAVIKTNVDHAYHPWDLNVLVSPADLPAADELLTASGWERTSLRAHPLARTEPGKRLYEHPVRHPVHLHRAVSWNGLTYLRPETVLDSRCRIDGVAYPDPVVDAAIHCAHTVFEGFSLRLVEALEIVRLLGDAAESDQVRARRLAVDNGWPAGFDLALTTATSVVDAIEHDPASVSLPRRYPRRQLVGAWLQHARRTGGWYEPPLNALLGVVK</sequence>
<gene>
    <name evidence="1" type="ORF">ACFOUR_09465</name>
</gene>
<reference evidence="1 2" key="1">
    <citation type="journal article" date="2019" name="Int. J. Syst. Evol. Microbiol.">
        <title>The Global Catalogue of Microorganisms (GCM) 10K type strain sequencing project: providing services to taxonomists for standard genome sequencing and annotation.</title>
        <authorList>
            <consortium name="The Broad Institute Genomics Platform"/>
            <consortium name="The Broad Institute Genome Sequencing Center for Infectious Disease"/>
            <person name="Wu L."/>
            <person name="Ma J."/>
        </authorList>
    </citation>
    <scope>NUCLEOTIDE SEQUENCE [LARGE SCALE GENOMIC DNA]</scope>
    <source>
        <strain evidence="1 2">IBRC-M 10256</strain>
    </source>
</reference>
<dbReference type="EMBL" id="JBHSAQ010000006">
    <property type="protein sequence ID" value="MFC3958593.1"/>
    <property type="molecule type" value="Genomic_DNA"/>
</dbReference>
<evidence type="ECO:0000313" key="2">
    <source>
        <dbReference type="Proteomes" id="UP001595846"/>
    </source>
</evidence>
<protein>
    <submittedName>
        <fullName evidence="1">Nucleotidyltransferase family protein</fullName>
    </submittedName>
</protein>
<dbReference type="RefSeq" id="WP_256530934.1">
    <property type="nucleotide sequence ID" value="NZ_CP101824.1"/>
</dbReference>
<comment type="caution">
    <text evidence="1">The sequence shown here is derived from an EMBL/GenBank/DDBJ whole genome shotgun (WGS) entry which is preliminary data.</text>
</comment>
<dbReference type="AlphaFoldDB" id="A0ABD5NNM4"/>
<name>A0ABD5NNM4_9EURY</name>
<dbReference type="Proteomes" id="UP001595846">
    <property type="component" value="Unassembled WGS sequence"/>
</dbReference>
<keyword evidence="2" id="KW-1185">Reference proteome</keyword>
<dbReference type="Pfam" id="PF14907">
    <property type="entry name" value="NTP_transf_5"/>
    <property type="match status" value="1"/>
</dbReference>
<accession>A0ABD5NNM4</accession>
<evidence type="ECO:0000313" key="1">
    <source>
        <dbReference type="EMBL" id="MFC3958593.1"/>
    </source>
</evidence>
<dbReference type="InterPro" id="IPR039498">
    <property type="entry name" value="NTP_transf_5"/>
</dbReference>
<dbReference type="GeneID" id="73903643"/>